<dbReference type="Proteomes" id="UP000196531">
    <property type="component" value="Unassembled WGS sequence"/>
</dbReference>
<dbReference type="EMBL" id="MAAO01000002">
    <property type="protein sequence ID" value="OUR99753.1"/>
    <property type="molecule type" value="Genomic_DNA"/>
</dbReference>
<dbReference type="GO" id="GO:0016020">
    <property type="term" value="C:membrane"/>
    <property type="evidence" value="ECO:0007669"/>
    <property type="project" value="InterPro"/>
</dbReference>
<gene>
    <name evidence="3" type="ORF">A9Q84_01635</name>
</gene>
<name>A0A1Y5FCA6_9BACT</name>
<dbReference type="Pfam" id="PF04186">
    <property type="entry name" value="FxsA"/>
    <property type="match status" value="1"/>
</dbReference>
<protein>
    <submittedName>
        <fullName evidence="3">Uncharacterized protein</fullName>
    </submittedName>
</protein>
<dbReference type="PANTHER" id="PTHR35335:SF1">
    <property type="entry name" value="UPF0716 PROTEIN FXSA"/>
    <property type="match status" value="1"/>
</dbReference>
<feature type="compositionally biased region" description="Basic and acidic residues" evidence="1">
    <location>
        <begin position="145"/>
        <end position="176"/>
    </location>
</feature>
<accession>A0A1Y5FCA6</accession>
<dbReference type="AlphaFoldDB" id="A0A1Y5FCA6"/>
<keyword evidence="2" id="KW-0472">Membrane</keyword>
<reference evidence="4" key="1">
    <citation type="journal article" date="2017" name="Proc. Natl. Acad. Sci. U.S.A.">
        <title>Simulation of Deepwater Horizon oil plume reveals substrate specialization within a complex community of hydrocarbon-degraders.</title>
        <authorList>
            <person name="Hu P."/>
            <person name="Dubinsky E.A."/>
            <person name="Probst A.J."/>
            <person name="Wang J."/>
            <person name="Sieber C.M.K."/>
            <person name="Tom L.M."/>
            <person name="Gardinali P."/>
            <person name="Banfield J.F."/>
            <person name="Atlas R.M."/>
            <person name="Andersen G.L."/>
        </authorList>
    </citation>
    <scope>NUCLEOTIDE SEQUENCE [LARGE SCALE GENOMIC DNA]</scope>
</reference>
<keyword evidence="2" id="KW-0812">Transmembrane</keyword>
<dbReference type="NCBIfam" id="NF008528">
    <property type="entry name" value="PRK11463.1-2"/>
    <property type="match status" value="1"/>
</dbReference>
<evidence type="ECO:0000313" key="3">
    <source>
        <dbReference type="EMBL" id="OUR99753.1"/>
    </source>
</evidence>
<feature type="region of interest" description="Disordered" evidence="1">
    <location>
        <begin position="138"/>
        <end position="176"/>
    </location>
</feature>
<evidence type="ECO:0000256" key="2">
    <source>
        <dbReference type="SAM" id="Phobius"/>
    </source>
</evidence>
<keyword evidence="2" id="KW-1133">Transmembrane helix</keyword>
<comment type="caution">
    <text evidence="3">The sequence shown here is derived from an EMBL/GenBank/DDBJ whole genome shotgun (WGS) entry which is preliminary data.</text>
</comment>
<feature type="transmembrane region" description="Helical" evidence="2">
    <location>
        <begin position="72"/>
        <end position="91"/>
    </location>
</feature>
<sequence length="176" mass="18623">MFPILVLLFTVIPAIEIYLLFSIGALVGGLNTVAIVVITGVIGASLAKSQGLAILGNIQNDLNKGSLPANQLIHGLLVFGGGLLLLTPGFLTDVLGLSMVFPGTRHVLVAFLKGYFEKGIKNGNIKFSSMGQSQAGGFSFSSHTSHTDQAQHPHSFESSNPKEVEPGVFEAEFKEK</sequence>
<dbReference type="PANTHER" id="PTHR35335">
    <property type="entry name" value="UPF0716 PROTEIN FXSA"/>
    <property type="match status" value="1"/>
</dbReference>
<dbReference type="InterPro" id="IPR007313">
    <property type="entry name" value="FxsA"/>
</dbReference>
<proteinExistence type="predicted"/>
<evidence type="ECO:0000313" key="4">
    <source>
        <dbReference type="Proteomes" id="UP000196531"/>
    </source>
</evidence>
<organism evidence="3 4">
    <name type="scientific">Halobacteriovorax marinus</name>
    <dbReference type="NCBI Taxonomy" id="97084"/>
    <lineage>
        <taxon>Bacteria</taxon>
        <taxon>Pseudomonadati</taxon>
        <taxon>Bdellovibrionota</taxon>
        <taxon>Bacteriovoracia</taxon>
        <taxon>Bacteriovoracales</taxon>
        <taxon>Halobacteriovoraceae</taxon>
        <taxon>Halobacteriovorax</taxon>
    </lineage>
</organism>
<feature type="transmembrane region" description="Helical" evidence="2">
    <location>
        <begin position="23"/>
        <end position="47"/>
    </location>
</feature>
<evidence type="ECO:0000256" key="1">
    <source>
        <dbReference type="SAM" id="MobiDB-lite"/>
    </source>
</evidence>